<evidence type="ECO:0000313" key="4">
    <source>
        <dbReference type="EMBL" id="SNT62413.1"/>
    </source>
</evidence>
<keyword evidence="2" id="KW-0233">DNA recombination</keyword>
<evidence type="ECO:0000313" key="5">
    <source>
        <dbReference type="Proteomes" id="UP000198282"/>
    </source>
</evidence>
<dbReference type="RefSeq" id="WP_089213311.1">
    <property type="nucleotide sequence ID" value="NZ_FZOD01000091.1"/>
</dbReference>
<name>A0A239P6I8_9ACTN</name>
<protein>
    <submittedName>
        <fullName evidence="4">DNA end-binding protein Ku</fullName>
    </submittedName>
</protein>
<dbReference type="SUPFAM" id="SSF100939">
    <property type="entry name" value="SPOC domain-like"/>
    <property type="match status" value="1"/>
</dbReference>
<dbReference type="InterPro" id="IPR016194">
    <property type="entry name" value="SPOC-like_C_dom_sf"/>
</dbReference>
<dbReference type="GO" id="GO:0006303">
    <property type="term" value="P:double-strand break repair via nonhomologous end joining"/>
    <property type="evidence" value="ECO:0007669"/>
    <property type="project" value="InterPro"/>
</dbReference>
<dbReference type="Proteomes" id="UP000198282">
    <property type="component" value="Unassembled WGS sequence"/>
</dbReference>
<accession>A0A239P6I8</accession>
<dbReference type="PANTHER" id="PTHR41251:SF1">
    <property type="entry name" value="NON-HOMOLOGOUS END JOINING PROTEIN KU"/>
    <property type="match status" value="1"/>
</dbReference>
<organism evidence="4 5">
    <name type="scientific">Streptosporangium subroseum</name>
    <dbReference type="NCBI Taxonomy" id="106412"/>
    <lineage>
        <taxon>Bacteria</taxon>
        <taxon>Bacillati</taxon>
        <taxon>Actinomycetota</taxon>
        <taxon>Actinomycetes</taxon>
        <taxon>Streptosporangiales</taxon>
        <taxon>Streptosporangiaceae</taxon>
        <taxon>Streptosporangium</taxon>
    </lineage>
</organism>
<dbReference type="InterPro" id="IPR009187">
    <property type="entry name" value="Prok_Ku"/>
</dbReference>
<evidence type="ECO:0000256" key="1">
    <source>
        <dbReference type="ARBA" id="ARBA00023125"/>
    </source>
</evidence>
<sequence length="214" mass="23938">MKATWKGTLSFGDIDIPIALYKATGKHGDLDPHRAHTEDGSSVRHQRWCEEEDGEIEDREAAKGHRHSVGRKIVLDDKNMASPPPPDRKRVNVLASVDEGGVDPMLFGQAYYVGGTDPIADRWYVLFRDALRESGRVAVTRVTLGARESLAVLRVHDDLLVLQTMSRPGEVRRPTGIAPRGDITVRPEELKMAMHLMDILSVGFDLDEVHDDRR</sequence>
<dbReference type="OrthoDB" id="9795084at2"/>
<dbReference type="SMART" id="SM00559">
    <property type="entry name" value="Ku78"/>
    <property type="match status" value="1"/>
</dbReference>
<dbReference type="Gene3D" id="2.40.290.10">
    <property type="match status" value="1"/>
</dbReference>
<dbReference type="GO" id="GO:0006310">
    <property type="term" value="P:DNA recombination"/>
    <property type="evidence" value="ECO:0007669"/>
    <property type="project" value="UniProtKB-KW"/>
</dbReference>
<feature type="domain" description="Ku" evidence="3">
    <location>
        <begin position="53"/>
        <end position="182"/>
    </location>
</feature>
<proteinExistence type="predicted"/>
<keyword evidence="5" id="KW-1185">Reference proteome</keyword>
<evidence type="ECO:0000256" key="2">
    <source>
        <dbReference type="ARBA" id="ARBA00023172"/>
    </source>
</evidence>
<dbReference type="EMBL" id="FZOD01000091">
    <property type="protein sequence ID" value="SNT62413.1"/>
    <property type="molecule type" value="Genomic_DNA"/>
</dbReference>
<keyword evidence="1" id="KW-0238">DNA-binding</keyword>
<dbReference type="GO" id="GO:0003690">
    <property type="term" value="F:double-stranded DNA binding"/>
    <property type="evidence" value="ECO:0007669"/>
    <property type="project" value="TreeGrafter"/>
</dbReference>
<dbReference type="PANTHER" id="PTHR41251">
    <property type="entry name" value="NON-HOMOLOGOUS END JOINING PROTEIN KU"/>
    <property type="match status" value="1"/>
</dbReference>
<dbReference type="Pfam" id="PF02735">
    <property type="entry name" value="Ku"/>
    <property type="match status" value="1"/>
</dbReference>
<evidence type="ECO:0000259" key="3">
    <source>
        <dbReference type="SMART" id="SM00559"/>
    </source>
</evidence>
<gene>
    <name evidence="4" type="ORF">SAMN05216276_10914</name>
</gene>
<dbReference type="AlphaFoldDB" id="A0A239P6I8"/>
<dbReference type="InterPro" id="IPR006164">
    <property type="entry name" value="DNA_bd_Ku70/Ku80"/>
</dbReference>
<reference evidence="4 5" key="1">
    <citation type="submission" date="2017-06" db="EMBL/GenBank/DDBJ databases">
        <authorList>
            <person name="Kim H.J."/>
            <person name="Triplett B.A."/>
        </authorList>
    </citation>
    <scope>NUCLEOTIDE SEQUENCE [LARGE SCALE GENOMIC DNA]</scope>
    <source>
        <strain evidence="4 5">CGMCC 4.2132</strain>
    </source>
</reference>